<protein>
    <submittedName>
        <fullName evidence="2">Uncharacterized protein</fullName>
    </submittedName>
</protein>
<reference evidence="2 3" key="1">
    <citation type="journal article" date="2021" name="Elife">
        <title>Chloroplast acquisition without the gene transfer in kleptoplastic sea slugs, Plakobranchus ocellatus.</title>
        <authorList>
            <person name="Maeda T."/>
            <person name="Takahashi S."/>
            <person name="Yoshida T."/>
            <person name="Shimamura S."/>
            <person name="Takaki Y."/>
            <person name="Nagai Y."/>
            <person name="Toyoda A."/>
            <person name="Suzuki Y."/>
            <person name="Arimoto A."/>
            <person name="Ishii H."/>
            <person name="Satoh N."/>
            <person name="Nishiyama T."/>
            <person name="Hasebe M."/>
            <person name="Maruyama T."/>
            <person name="Minagawa J."/>
            <person name="Obokata J."/>
            <person name="Shigenobu S."/>
        </authorList>
    </citation>
    <scope>NUCLEOTIDE SEQUENCE [LARGE SCALE GENOMIC DNA]</scope>
</reference>
<sequence>MSLGLSLVTTMVECVYAALEMKGLRISVYIKPHPKAGNGVGGITTNRRTALVHIPAALNCAYKVATILQPLVAPFMQNHPGYI</sequence>
<evidence type="ECO:0000256" key="1">
    <source>
        <dbReference type="SAM" id="SignalP"/>
    </source>
</evidence>
<name>A0AAV4C2X9_9GAST</name>
<keyword evidence="3" id="KW-1185">Reference proteome</keyword>
<evidence type="ECO:0000313" key="3">
    <source>
        <dbReference type="Proteomes" id="UP000735302"/>
    </source>
</evidence>
<dbReference type="AlphaFoldDB" id="A0AAV4C2X9"/>
<comment type="caution">
    <text evidence="2">The sequence shown here is derived from an EMBL/GenBank/DDBJ whole genome shotgun (WGS) entry which is preliminary data.</text>
</comment>
<dbReference type="EMBL" id="BLXT01005772">
    <property type="protein sequence ID" value="GFO25755.1"/>
    <property type="molecule type" value="Genomic_DNA"/>
</dbReference>
<keyword evidence="1" id="KW-0732">Signal</keyword>
<accession>A0AAV4C2X9</accession>
<dbReference type="Proteomes" id="UP000735302">
    <property type="component" value="Unassembled WGS sequence"/>
</dbReference>
<feature type="chain" id="PRO_5044022460" evidence="1">
    <location>
        <begin position="18"/>
        <end position="83"/>
    </location>
</feature>
<proteinExistence type="predicted"/>
<organism evidence="2 3">
    <name type="scientific">Plakobranchus ocellatus</name>
    <dbReference type="NCBI Taxonomy" id="259542"/>
    <lineage>
        <taxon>Eukaryota</taxon>
        <taxon>Metazoa</taxon>
        <taxon>Spiralia</taxon>
        <taxon>Lophotrochozoa</taxon>
        <taxon>Mollusca</taxon>
        <taxon>Gastropoda</taxon>
        <taxon>Heterobranchia</taxon>
        <taxon>Euthyneura</taxon>
        <taxon>Panpulmonata</taxon>
        <taxon>Sacoglossa</taxon>
        <taxon>Placobranchoidea</taxon>
        <taxon>Plakobranchidae</taxon>
        <taxon>Plakobranchus</taxon>
    </lineage>
</organism>
<evidence type="ECO:0000313" key="2">
    <source>
        <dbReference type="EMBL" id="GFO25755.1"/>
    </source>
</evidence>
<feature type="signal peptide" evidence="1">
    <location>
        <begin position="1"/>
        <end position="17"/>
    </location>
</feature>
<gene>
    <name evidence="2" type="ORF">PoB_005226000</name>
</gene>